<comment type="caution">
    <text evidence="1">The sequence shown here is derived from an EMBL/GenBank/DDBJ whole genome shotgun (WGS) entry which is preliminary data.</text>
</comment>
<gene>
    <name evidence="1" type="ORF">D6851_02380</name>
</gene>
<dbReference type="OrthoDB" id="7451907at2"/>
<dbReference type="Proteomes" id="UP000284395">
    <property type="component" value="Unassembled WGS sequence"/>
</dbReference>
<proteinExistence type="predicted"/>
<organism evidence="1 2">
    <name type="scientific">Altericroceibacterium spongiae</name>
    <dbReference type="NCBI Taxonomy" id="2320269"/>
    <lineage>
        <taxon>Bacteria</taxon>
        <taxon>Pseudomonadati</taxon>
        <taxon>Pseudomonadota</taxon>
        <taxon>Alphaproteobacteria</taxon>
        <taxon>Sphingomonadales</taxon>
        <taxon>Erythrobacteraceae</taxon>
        <taxon>Altericroceibacterium</taxon>
    </lineage>
</organism>
<evidence type="ECO:0000313" key="2">
    <source>
        <dbReference type="Proteomes" id="UP000284395"/>
    </source>
</evidence>
<dbReference type="RefSeq" id="WP_120323242.1">
    <property type="nucleotide sequence ID" value="NZ_RAPF01000001.1"/>
</dbReference>
<evidence type="ECO:0000313" key="1">
    <source>
        <dbReference type="EMBL" id="RKF23338.1"/>
    </source>
</evidence>
<dbReference type="AlphaFoldDB" id="A0A420ERM9"/>
<accession>A0A420ERM9</accession>
<name>A0A420ERM9_9SPHN</name>
<protein>
    <submittedName>
        <fullName evidence="1">Uncharacterized protein</fullName>
    </submittedName>
</protein>
<reference evidence="1 2" key="1">
    <citation type="submission" date="2018-09" db="EMBL/GenBank/DDBJ databases">
        <title>Altererythrobacter spongiae sp. nov., isolated from a marine sponge.</title>
        <authorList>
            <person name="Zhuang L."/>
            <person name="Luo L."/>
        </authorList>
    </citation>
    <scope>NUCLEOTIDE SEQUENCE [LARGE SCALE GENOMIC DNA]</scope>
    <source>
        <strain evidence="1 2">HN-Y73</strain>
    </source>
</reference>
<keyword evidence="2" id="KW-1185">Reference proteome</keyword>
<dbReference type="EMBL" id="RAPF01000001">
    <property type="protein sequence ID" value="RKF23338.1"/>
    <property type="molecule type" value="Genomic_DNA"/>
</dbReference>
<sequence length="102" mass="11397">MMSADERLAHWSPRDLIKHIATLSQGFADAAGIGGMETAGRIISYLAEHPEDIEPFLNGGVMELPDNWYAKGCLTWHAMDGRIVSPEEYRRAKVIKELEKGK</sequence>